<protein>
    <recommendedName>
        <fullName evidence="2">RBR-type E3 ubiquitin transferase</fullName>
        <ecNumber evidence="2">2.3.2.31</ecNumber>
    </recommendedName>
</protein>
<keyword evidence="10" id="KW-0472">Membrane</keyword>
<dbReference type="Gene3D" id="3.30.40.10">
    <property type="entry name" value="Zinc/RING finger domain, C3HC4 (zinc finger)"/>
    <property type="match status" value="1"/>
</dbReference>
<dbReference type="SMART" id="SM00647">
    <property type="entry name" value="IBR"/>
    <property type="match status" value="1"/>
</dbReference>
<feature type="transmembrane region" description="Helical" evidence="10">
    <location>
        <begin position="377"/>
        <end position="399"/>
    </location>
</feature>
<dbReference type="SUPFAM" id="SSF57850">
    <property type="entry name" value="RING/U-box"/>
    <property type="match status" value="2"/>
</dbReference>
<comment type="caution">
    <text evidence="13">The sequence shown here is derived from an EMBL/GenBank/DDBJ whole genome shotgun (WGS) entry which is preliminary data.</text>
</comment>
<evidence type="ECO:0000259" key="12">
    <source>
        <dbReference type="PROSITE" id="PS51873"/>
    </source>
</evidence>
<evidence type="ECO:0000313" key="14">
    <source>
        <dbReference type="Proteomes" id="UP001162164"/>
    </source>
</evidence>
<dbReference type="CDD" id="cd16632">
    <property type="entry name" value="mRING-HC-C4C4_RBR_RNF144"/>
    <property type="match status" value="1"/>
</dbReference>
<evidence type="ECO:0000256" key="2">
    <source>
        <dbReference type="ARBA" id="ARBA00012251"/>
    </source>
</evidence>
<sequence length="436" mass="48539">KLIYALCCRASSSSSSIEPLQPINRLRISPHESHSRMCSRCSSLLTLASSSRYSLNSSTGGFIPVPPEDPLVLCKLCLIEVPSMAIMHIQQCDCTFCTECMRAYVEFEIAEGAYEISCPDAQCPSQGVLQQEEIKRLAGSDLLEKHKKYRLNRGWLKRHLSVIGVKDNPNSQDAGRPRKRHSISWDIVKQFGCLGFDIFGSVTLRREELLSSIGVNSCPSLEGQEEVELDKSRTWCPKAGCETVCSLCPTNRCSPQNVYCPTCGTDFCSNCKLEWHEGLSCEENSKQLTKEGRAEEPGIPFDSDLIKCCPMCNVPIEKDEGSAFPIATAASDFPTMNFVVLIQKKEDDFLLRHYDKGPCKNKLGHSRASVIWHRTQVIGIFAGFGILLLVASPLLLLAAPCIVCCKCRFCNSGTTKLDNEDVKYQEKSRDVHLYII</sequence>
<dbReference type="InterPro" id="IPR002867">
    <property type="entry name" value="IBR_dom"/>
</dbReference>
<gene>
    <name evidence="13" type="ORF">NQ317_010416</name>
</gene>
<evidence type="ECO:0000256" key="3">
    <source>
        <dbReference type="ARBA" id="ARBA00022679"/>
    </source>
</evidence>
<dbReference type="Proteomes" id="UP001162164">
    <property type="component" value="Unassembled WGS sequence"/>
</dbReference>
<dbReference type="CDD" id="cd20349">
    <property type="entry name" value="BRcat_RBR_RNF144"/>
    <property type="match status" value="1"/>
</dbReference>
<dbReference type="EMBL" id="JAPWTJ010000520">
    <property type="protein sequence ID" value="KAJ8977677.1"/>
    <property type="molecule type" value="Genomic_DNA"/>
</dbReference>
<evidence type="ECO:0000256" key="1">
    <source>
        <dbReference type="ARBA" id="ARBA00001798"/>
    </source>
</evidence>
<keyword evidence="3" id="KW-0808">Transferase</keyword>
<keyword evidence="14" id="KW-1185">Reference proteome</keyword>
<keyword evidence="8" id="KW-0862">Zinc</keyword>
<evidence type="ECO:0000256" key="5">
    <source>
        <dbReference type="ARBA" id="ARBA00022737"/>
    </source>
</evidence>
<dbReference type="EC" id="2.3.2.31" evidence="2"/>
<evidence type="ECO:0000259" key="11">
    <source>
        <dbReference type="PROSITE" id="PS50089"/>
    </source>
</evidence>
<dbReference type="PROSITE" id="PS51873">
    <property type="entry name" value="TRIAD"/>
    <property type="match status" value="1"/>
</dbReference>
<feature type="domain" description="RING-type" evidence="11">
    <location>
        <begin position="74"/>
        <end position="119"/>
    </location>
</feature>
<keyword evidence="10" id="KW-1133">Transmembrane helix</keyword>
<reference evidence="13" key="1">
    <citation type="journal article" date="2023" name="Insect Mol. Biol.">
        <title>Genome sequencing provides insights into the evolution of gene families encoding plant cell wall-degrading enzymes in longhorned beetles.</title>
        <authorList>
            <person name="Shin N.R."/>
            <person name="Okamura Y."/>
            <person name="Kirsch R."/>
            <person name="Pauchet Y."/>
        </authorList>
    </citation>
    <scope>NUCLEOTIDE SEQUENCE</scope>
    <source>
        <strain evidence="13">MMC_N1</strain>
    </source>
</reference>
<name>A0ABQ9JJT2_9CUCU</name>
<dbReference type="PROSITE" id="PS50089">
    <property type="entry name" value="ZF_RING_2"/>
    <property type="match status" value="1"/>
</dbReference>
<dbReference type="PANTHER" id="PTHR11685">
    <property type="entry name" value="RBR FAMILY RING FINGER AND IBR DOMAIN-CONTAINING"/>
    <property type="match status" value="1"/>
</dbReference>
<feature type="domain" description="RING-type" evidence="12">
    <location>
        <begin position="70"/>
        <end position="363"/>
    </location>
</feature>
<feature type="non-terminal residue" evidence="13">
    <location>
        <position position="1"/>
    </location>
</feature>
<dbReference type="Pfam" id="PF01485">
    <property type="entry name" value="IBR"/>
    <property type="match status" value="1"/>
</dbReference>
<comment type="catalytic activity">
    <reaction evidence="1">
        <text>[E2 ubiquitin-conjugating enzyme]-S-ubiquitinyl-L-cysteine + [acceptor protein]-L-lysine = [E2 ubiquitin-conjugating enzyme]-L-cysteine + [acceptor protein]-N(6)-ubiquitinyl-L-lysine.</text>
        <dbReference type="EC" id="2.3.2.31"/>
    </reaction>
</comment>
<evidence type="ECO:0000256" key="10">
    <source>
        <dbReference type="SAM" id="Phobius"/>
    </source>
</evidence>
<evidence type="ECO:0000256" key="9">
    <source>
        <dbReference type="PROSITE-ProRule" id="PRU00175"/>
    </source>
</evidence>
<evidence type="ECO:0000256" key="7">
    <source>
        <dbReference type="ARBA" id="ARBA00022786"/>
    </source>
</evidence>
<evidence type="ECO:0000256" key="4">
    <source>
        <dbReference type="ARBA" id="ARBA00022723"/>
    </source>
</evidence>
<proteinExistence type="predicted"/>
<evidence type="ECO:0000313" key="13">
    <source>
        <dbReference type="EMBL" id="KAJ8977677.1"/>
    </source>
</evidence>
<keyword evidence="5" id="KW-0677">Repeat</keyword>
<keyword evidence="10" id="KW-0812">Transmembrane</keyword>
<keyword evidence="6 9" id="KW-0863">Zinc-finger</keyword>
<dbReference type="InterPro" id="IPR013083">
    <property type="entry name" value="Znf_RING/FYVE/PHD"/>
</dbReference>
<keyword evidence="4" id="KW-0479">Metal-binding</keyword>
<dbReference type="InterPro" id="IPR001841">
    <property type="entry name" value="Znf_RING"/>
</dbReference>
<organism evidence="13 14">
    <name type="scientific">Molorchus minor</name>
    <dbReference type="NCBI Taxonomy" id="1323400"/>
    <lineage>
        <taxon>Eukaryota</taxon>
        <taxon>Metazoa</taxon>
        <taxon>Ecdysozoa</taxon>
        <taxon>Arthropoda</taxon>
        <taxon>Hexapoda</taxon>
        <taxon>Insecta</taxon>
        <taxon>Pterygota</taxon>
        <taxon>Neoptera</taxon>
        <taxon>Endopterygota</taxon>
        <taxon>Coleoptera</taxon>
        <taxon>Polyphaga</taxon>
        <taxon>Cucujiformia</taxon>
        <taxon>Chrysomeloidea</taxon>
        <taxon>Cerambycidae</taxon>
        <taxon>Lamiinae</taxon>
        <taxon>Monochamini</taxon>
        <taxon>Molorchus</taxon>
    </lineage>
</organism>
<dbReference type="InterPro" id="IPR031127">
    <property type="entry name" value="E3_UB_ligase_RBR"/>
</dbReference>
<evidence type="ECO:0000256" key="6">
    <source>
        <dbReference type="ARBA" id="ARBA00022771"/>
    </source>
</evidence>
<keyword evidence="7" id="KW-0833">Ubl conjugation pathway</keyword>
<dbReference type="InterPro" id="IPR044066">
    <property type="entry name" value="TRIAD_supradom"/>
</dbReference>
<evidence type="ECO:0000256" key="8">
    <source>
        <dbReference type="ARBA" id="ARBA00022833"/>
    </source>
</evidence>
<accession>A0ABQ9JJT2</accession>